<dbReference type="FunFam" id="1.10.640.10:FF:000003">
    <property type="entry name" value="chorion peroxidase"/>
    <property type="match status" value="1"/>
</dbReference>
<protein>
    <recommendedName>
        <fullName evidence="8">Chorion peroxidase</fullName>
    </recommendedName>
</protein>
<dbReference type="PANTHER" id="PTHR11475">
    <property type="entry name" value="OXIDASE/PEROXIDASE"/>
    <property type="match status" value="1"/>
</dbReference>
<dbReference type="Pfam" id="PF03098">
    <property type="entry name" value="An_peroxidase"/>
    <property type="match status" value="1"/>
</dbReference>
<keyword evidence="5" id="KW-0479">Metal-binding</keyword>
<dbReference type="GO" id="GO:0020037">
    <property type="term" value="F:heme binding"/>
    <property type="evidence" value="ECO:0007669"/>
    <property type="project" value="InterPro"/>
</dbReference>
<reference evidence="6 7" key="1">
    <citation type="journal article" date="2018" name="Nat. Ecol. Evol.">
        <title>Genomic signatures of mitonuclear coevolution across populations of Tigriopus californicus.</title>
        <authorList>
            <person name="Barreto F.S."/>
            <person name="Watson E.T."/>
            <person name="Lima T.G."/>
            <person name="Willett C.S."/>
            <person name="Edmands S."/>
            <person name="Li W."/>
            <person name="Burton R.S."/>
        </authorList>
    </citation>
    <scope>NUCLEOTIDE SEQUENCE [LARGE SCALE GENOMIC DNA]</scope>
    <source>
        <strain evidence="6 7">San Diego</strain>
    </source>
</reference>
<dbReference type="Proteomes" id="UP000318571">
    <property type="component" value="Chromosome 5"/>
</dbReference>
<evidence type="ECO:0000256" key="1">
    <source>
        <dbReference type="ARBA" id="ARBA00004613"/>
    </source>
</evidence>
<evidence type="ECO:0000256" key="3">
    <source>
        <dbReference type="ARBA" id="ARBA00022559"/>
    </source>
</evidence>
<keyword evidence="7" id="KW-1185">Reference proteome</keyword>
<dbReference type="InterPro" id="IPR037120">
    <property type="entry name" value="Haem_peroxidase_sf_animal"/>
</dbReference>
<dbReference type="PRINTS" id="PR00457">
    <property type="entry name" value="ANPEROXIDASE"/>
</dbReference>
<keyword evidence="3" id="KW-0575">Peroxidase</keyword>
<comment type="subcellular location">
    <subcellularLocation>
        <location evidence="1">Secreted</location>
    </subcellularLocation>
</comment>
<dbReference type="STRING" id="6832.A0A553PIB0"/>
<gene>
    <name evidence="6" type="ORF">TCAL_04028</name>
</gene>
<proteinExistence type="predicted"/>
<dbReference type="GO" id="GO:0004601">
    <property type="term" value="F:peroxidase activity"/>
    <property type="evidence" value="ECO:0007669"/>
    <property type="project" value="UniProtKB-KW"/>
</dbReference>
<feature type="binding site" description="axial binding residue" evidence="5">
    <location>
        <position position="545"/>
    </location>
    <ligand>
        <name>heme b</name>
        <dbReference type="ChEBI" id="CHEBI:60344"/>
    </ligand>
    <ligandPart>
        <name>Fe</name>
        <dbReference type="ChEBI" id="CHEBI:18248"/>
    </ligandPart>
</feature>
<evidence type="ECO:0008006" key="8">
    <source>
        <dbReference type="Google" id="ProtNLM"/>
    </source>
</evidence>
<accession>A0A553PIB0</accession>
<keyword evidence="2" id="KW-0964">Secreted</keyword>
<dbReference type="GO" id="GO:0006979">
    <property type="term" value="P:response to oxidative stress"/>
    <property type="evidence" value="ECO:0007669"/>
    <property type="project" value="InterPro"/>
</dbReference>
<dbReference type="EMBL" id="VCGU01000004">
    <property type="protein sequence ID" value="TRY77400.1"/>
    <property type="molecule type" value="Genomic_DNA"/>
</dbReference>
<evidence type="ECO:0000313" key="7">
    <source>
        <dbReference type="Proteomes" id="UP000318571"/>
    </source>
</evidence>
<keyword evidence="5" id="KW-0349">Heme</keyword>
<evidence type="ECO:0000256" key="2">
    <source>
        <dbReference type="ARBA" id="ARBA00022525"/>
    </source>
</evidence>
<dbReference type="InterPro" id="IPR010255">
    <property type="entry name" value="Haem_peroxidase_sf"/>
</dbReference>
<dbReference type="InterPro" id="IPR019791">
    <property type="entry name" value="Haem_peroxidase_animal"/>
</dbReference>
<keyword evidence="5" id="KW-0408">Iron</keyword>
<evidence type="ECO:0000256" key="4">
    <source>
        <dbReference type="ARBA" id="ARBA00022729"/>
    </source>
</evidence>
<organism evidence="6 7">
    <name type="scientific">Tigriopus californicus</name>
    <name type="common">Marine copepod</name>
    <dbReference type="NCBI Taxonomy" id="6832"/>
    <lineage>
        <taxon>Eukaryota</taxon>
        <taxon>Metazoa</taxon>
        <taxon>Ecdysozoa</taxon>
        <taxon>Arthropoda</taxon>
        <taxon>Crustacea</taxon>
        <taxon>Multicrustacea</taxon>
        <taxon>Hexanauplia</taxon>
        <taxon>Copepoda</taxon>
        <taxon>Harpacticoida</taxon>
        <taxon>Harpacticidae</taxon>
        <taxon>Tigriopus</taxon>
    </lineage>
</organism>
<sequence length="798" mass="90021">MMFDKAKHKRMPCGTSRSLLFLYFFFSDILEVKRKVHGLSLLQEGFSSSVDRLTFLHGMTGTKSPILTTMTMPLLAVGFLLSSVCISLSQGQSSRECALIISAPAAKSSRFDQANHAFGGPPPPQELVTTCITFDAVNIAFERAKAIEGLKPVQGRYSSEAIGELGTIIHETTRYLAQTYGLSQDAVDNGLPLIDTRRTVIQNYCPPFLMTPKCQIERYRSIEGLCNNIEQPHWGASMHGHARFLPPKYADGISAPRASVTGQPLPSARLVSTTVHQFESAHDKAVTMLLVAWGQYIDHDITLSAEIKDPVTKKTPRCCNGVQLKECLPIEIPPHDPFYSKYNQKCMNFVRFSAGLRRHCRLGPRESFNLVTSTLDAGTTYSNSAEKLHELRSFEGGQLKMLPFFERFGMRELLPLNLKEPDEGCIRPSQDIYCFLSGDPRVNEQTILAMLHTIFAREHNRIAKELAKVNPHWGDETLFQEARHIVAALQQQFTYNEFLPMVLGSEGMKKHGLQLLDTGYFDGYDPKVNPSVTTAFTTAVFRFGHSLLPSRIERWSKTHRFVDHQKLSTMLLQPYDLYKQGWGDGYLLGMTNQVAQAMDDSMTTEVQNHLFQPPGKEFGLDLLALNLQRAREHGVPSYTDFRDLCGLPPVVTFDDLRSYLPNKTVNAYKQVYASPQDIELFSAGISEWPIQGSMLGPTFSCLMGRQFNKFRYGDRFWYENSGWPSSFTLEQLQEIRKVRLSRLICDNGDDIESVQVYAMVLPDHDINPRVPCKSGILRSIDFSKWRDATFHSSPNGPF</sequence>
<dbReference type="PROSITE" id="PS50292">
    <property type="entry name" value="PEROXIDASE_3"/>
    <property type="match status" value="1"/>
</dbReference>
<dbReference type="CDD" id="cd09823">
    <property type="entry name" value="peroxinectin_like"/>
    <property type="match status" value="1"/>
</dbReference>
<evidence type="ECO:0000313" key="6">
    <source>
        <dbReference type="EMBL" id="TRY77400.1"/>
    </source>
</evidence>
<name>A0A553PIB0_TIGCA</name>
<dbReference type="OMA" id="NTTIRRY"/>
<keyword evidence="3" id="KW-0560">Oxidoreductase</keyword>
<dbReference type="GO" id="GO:0005576">
    <property type="term" value="C:extracellular region"/>
    <property type="evidence" value="ECO:0007669"/>
    <property type="project" value="UniProtKB-SubCell"/>
</dbReference>
<dbReference type="GO" id="GO:0046872">
    <property type="term" value="F:metal ion binding"/>
    <property type="evidence" value="ECO:0007669"/>
    <property type="project" value="UniProtKB-KW"/>
</dbReference>
<evidence type="ECO:0000256" key="5">
    <source>
        <dbReference type="PIRSR" id="PIRSR619791-2"/>
    </source>
</evidence>
<dbReference type="PANTHER" id="PTHR11475:SF106">
    <property type="entry name" value="CURLY SU"/>
    <property type="match status" value="1"/>
</dbReference>
<keyword evidence="4" id="KW-0732">Signal</keyword>
<dbReference type="SUPFAM" id="SSF48113">
    <property type="entry name" value="Heme-dependent peroxidases"/>
    <property type="match status" value="1"/>
</dbReference>
<dbReference type="AlphaFoldDB" id="A0A553PIB0"/>
<comment type="caution">
    <text evidence="6">The sequence shown here is derived from an EMBL/GenBank/DDBJ whole genome shotgun (WGS) entry which is preliminary data.</text>
</comment>
<dbReference type="Gene3D" id="1.10.640.10">
    <property type="entry name" value="Haem peroxidase domain superfamily, animal type"/>
    <property type="match status" value="1"/>
</dbReference>